<sequence length="552" mass="58877">MTSAAREEGLLAPLRVPVFRRIWSASLLSNFGILIQGVGAAWSMSRLTDDAMMVALVQTALMLPIMLFALPAGAISDMFDRRLVCIGALTFALAGAVGLCVVTLLGLLTPPILLAFCFVVGSGMAVFGPAWQASVSEQVPGEALPSAIALNGISYNVARSFGPAIGGVLVAAVGAIGAFVVNAAFYLPLLVVLVLWKRKQEPARLAPETFWRALVSGVRFIRYAPSHRAFIVRTLLFGLIGGVVPALMPLIARELLQGDAPVYGLLLGAFGLGAVIGAVMLPSIRRRFKTETSSRLSAVVMGAAIIVAAVSRHEAATLLALLAAGVAWTSVLTLYSISIQVSAPRWVAGRALAIFQATIAGGVALGAWGWGRCADQIGVGDTLLVAGLLMTASAFVGFWLRLPDMSLPLEDRRLDRAGPAVGLDITARSGPIVIEIDYVVPARNARAFYAVMQKVRRYRLRTGGYGWSIARDITDVTRWTERFHAPTWNDYQHLVHRGEGSGREGLDESRALLDPAAPVQVRRLLERPAGSVRWRDETPDLDVGPESAGTTP</sequence>
<reference evidence="9 10" key="1">
    <citation type="submission" date="2020-08" db="EMBL/GenBank/DDBJ databases">
        <title>Functional genomics of gut bacteria from endangered species of beetles.</title>
        <authorList>
            <person name="Carlos-Shanley C."/>
        </authorList>
    </citation>
    <scope>NUCLEOTIDE SEQUENCE [LARGE SCALE GENOMIC DNA]</scope>
    <source>
        <strain evidence="9 10">S00123</strain>
    </source>
</reference>
<dbReference type="GO" id="GO:0005886">
    <property type="term" value="C:plasma membrane"/>
    <property type="evidence" value="ECO:0007669"/>
    <property type="project" value="UniProtKB-SubCell"/>
</dbReference>
<comment type="subcellular location">
    <subcellularLocation>
        <location evidence="1">Cell membrane</location>
        <topology evidence="1">Multi-pass membrane protein</topology>
    </subcellularLocation>
</comment>
<dbReference type="InterPro" id="IPR020846">
    <property type="entry name" value="MFS_dom"/>
</dbReference>
<dbReference type="GO" id="GO:0022857">
    <property type="term" value="F:transmembrane transporter activity"/>
    <property type="evidence" value="ECO:0007669"/>
    <property type="project" value="InterPro"/>
</dbReference>
<keyword evidence="6 7" id="KW-0472">Membrane</keyword>
<proteinExistence type="predicted"/>
<keyword evidence="2" id="KW-0813">Transport</keyword>
<keyword evidence="3" id="KW-1003">Cell membrane</keyword>
<feature type="transmembrane region" description="Helical" evidence="7">
    <location>
        <begin position="83"/>
        <end position="106"/>
    </location>
</feature>
<dbReference type="InterPro" id="IPR036259">
    <property type="entry name" value="MFS_trans_sf"/>
</dbReference>
<organism evidence="9 10">
    <name type="scientific">Brevundimonas bullata</name>
    <dbReference type="NCBI Taxonomy" id="13160"/>
    <lineage>
        <taxon>Bacteria</taxon>
        <taxon>Pseudomonadati</taxon>
        <taxon>Pseudomonadota</taxon>
        <taxon>Alphaproteobacteria</taxon>
        <taxon>Caulobacterales</taxon>
        <taxon>Caulobacteraceae</taxon>
        <taxon>Brevundimonas</taxon>
    </lineage>
</organism>
<dbReference type="PANTHER" id="PTHR23513">
    <property type="entry name" value="INTEGRAL MEMBRANE EFFLUX PROTEIN-RELATED"/>
    <property type="match status" value="1"/>
</dbReference>
<dbReference type="Proteomes" id="UP000539957">
    <property type="component" value="Unassembled WGS sequence"/>
</dbReference>
<keyword evidence="10" id="KW-1185">Reference proteome</keyword>
<accession>A0A7W7N4M8</accession>
<protein>
    <submittedName>
        <fullName evidence="9">MFS family permease</fullName>
    </submittedName>
</protein>
<evidence type="ECO:0000256" key="4">
    <source>
        <dbReference type="ARBA" id="ARBA00022692"/>
    </source>
</evidence>
<dbReference type="AlphaFoldDB" id="A0A7W7N4M8"/>
<feature type="transmembrane region" description="Helical" evidence="7">
    <location>
        <begin position="168"/>
        <end position="196"/>
    </location>
</feature>
<feature type="transmembrane region" description="Helical" evidence="7">
    <location>
        <begin position="51"/>
        <end position="71"/>
    </location>
</feature>
<dbReference type="PROSITE" id="PS50850">
    <property type="entry name" value="MFS"/>
    <property type="match status" value="1"/>
</dbReference>
<evidence type="ECO:0000256" key="7">
    <source>
        <dbReference type="SAM" id="Phobius"/>
    </source>
</evidence>
<evidence type="ECO:0000313" key="9">
    <source>
        <dbReference type="EMBL" id="MBB4799775.1"/>
    </source>
</evidence>
<comment type="caution">
    <text evidence="9">The sequence shown here is derived from an EMBL/GenBank/DDBJ whole genome shotgun (WGS) entry which is preliminary data.</text>
</comment>
<keyword evidence="5 7" id="KW-1133">Transmembrane helix</keyword>
<gene>
    <name evidence="9" type="ORF">HNP32_003536</name>
</gene>
<evidence type="ECO:0000256" key="3">
    <source>
        <dbReference type="ARBA" id="ARBA00022475"/>
    </source>
</evidence>
<dbReference type="Pfam" id="PF05977">
    <property type="entry name" value="MFS_3"/>
    <property type="match status" value="1"/>
</dbReference>
<feature type="transmembrane region" description="Helical" evidence="7">
    <location>
        <begin position="351"/>
        <end position="371"/>
    </location>
</feature>
<feature type="transmembrane region" description="Helical" evidence="7">
    <location>
        <begin position="263"/>
        <end position="284"/>
    </location>
</feature>
<name>A0A7W7N4M8_9CAUL</name>
<feature type="domain" description="Major facilitator superfamily (MFS) profile" evidence="8">
    <location>
        <begin position="10"/>
        <end position="405"/>
    </location>
</feature>
<evidence type="ECO:0000259" key="8">
    <source>
        <dbReference type="PROSITE" id="PS50850"/>
    </source>
</evidence>
<feature type="transmembrane region" description="Helical" evidence="7">
    <location>
        <begin position="112"/>
        <end position="131"/>
    </location>
</feature>
<dbReference type="SUPFAM" id="SSF103473">
    <property type="entry name" value="MFS general substrate transporter"/>
    <property type="match status" value="1"/>
</dbReference>
<dbReference type="Gene3D" id="1.20.1250.20">
    <property type="entry name" value="MFS general substrate transporter like domains"/>
    <property type="match status" value="1"/>
</dbReference>
<evidence type="ECO:0000256" key="6">
    <source>
        <dbReference type="ARBA" id="ARBA00023136"/>
    </source>
</evidence>
<dbReference type="PANTHER" id="PTHR23513:SF11">
    <property type="entry name" value="STAPHYLOFERRIN A TRANSPORTER"/>
    <property type="match status" value="1"/>
</dbReference>
<evidence type="ECO:0000313" key="10">
    <source>
        <dbReference type="Proteomes" id="UP000539957"/>
    </source>
</evidence>
<feature type="transmembrane region" description="Helical" evidence="7">
    <location>
        <begin position="296"/>
        <end position="312"/>
    </location>
</feature>
<dbReference type="CDD" id="cd06173">
    <property type="entry name" value="MFS_MefA_like"/>
    <property type="match status" value="1"/>
</dbReference>
<keyword evidence="4 7" id="KW-0812">Transmembrane</keyword>
<dbReference type="RefSeq" id="WP_184273665.1">
    <property type="nucleotide sequence ID" value="NZ_JACHKY010000008.1"/>
</dbReference>
<feature type="transmembrane region" description="Helical" evidence="7">
    <location>
        <begin position="230"/>
        <end position="251"/>
    </location>
</feature>
<feature type="transmembrane region" description="Helical" evidence="7">
    <location>
        <begin position="318"/>
        <end position="339"/>
    </location>
</feature>
<dbReference type="EMBL" id="JACHKY010000008">
    <property type="protein sequence ID" value="MBB4799775.1"/>
    <property type="molecule type" value="Genomic_DNA"/>
</dbReference>
<dbReference type="InterPro" id="IPR010290">
    <property type="entry name" value="TM_effector"/>
</dbReference>
<evidence type="ECO:0000256" key="2">
    <source>
        <dbReference type="ARBA" id="ARBA00022448"/>
    </source>
</evidence>
<evidence type="ECO:0000256" key="1">
    <source>
        <dbReference type="ARBA" id="ARBA00004651"/>
    </source>
</evidence>
<feature type="transmembrane region" description="Helical" evidence="7">
    <location>
        <begin position="383"/>
        <end position="402"/>
    </location>
</feature>
<evidence type="ECO:0000256" key="5">
    <source>
        <dbReference type="ARBA" id="ARBA00022989"/>
    </source>
</evidence>
<feature type="transmembrane region" description="Helical" evidence="7">
    <location>
        <begin position="21"/>
        <end position="45"/>
    </location>
</feature>